<dbReference type="GO" id="GO:0005975">
    <property type="term" value="P:carbohydrate metabolic process"/>
    <property type="evidence" value="ECO:0007669"/>
    <property type="project" value="InterPro"/>
</dbReference>
<dbReference type="PANTHER" id="PTHR34216:SF13">
    <property type="entry name" value="XYLANASE_CHITIN DEACETYLASE"/>
    <property type="match status" value="1"/>
</dbReference>
<evidence type="ECO:0000256" key="1">
    <source>
        <dbReference type="ARBA" id="ARBA00022729"/>
    </source>
</evidence>
<evidence type="ECO:0000313" key="4">
    <source>
        <dbReference type="Proteomes" id="UP000292039"/>
    </source>
</evidence>
<keyword evidence="1" id="KW-0732">Signal</keyword>
<proteinExistence type="predicted"/>
<gene>
    <name evidence="3" type="ORF">EV679_0390</name>
</gene>
<sequence>MSFSQAVPVLMYHHVSPVTQGLSTSPRLFASQMRWLRKHGWQTLTAEQLRGFLEEGRPVPRRSVVLTFDDGYLDNWQYAHPVLKEYGFSAIMFVVTDWIGQGPARPCADIEAIRCDRLASFESWSHAECKRLIAGGEADRVIVRQSEVDEMRRAGTFEFHAHTHTHTRWDKVCCSVEEKRTGLAQDLRAQRAYFEAHMGGATEQLCWPQGYFDDDYLDVARQAGFSVFYTTKSHGYNTAGSGTASIWRVSVRNRGGLLFGLRLRLAMPDFLGRLYNRWKA</sequence>
<feature type="domain" description="NodB homology" evidence="2">
    <location>
        <begin position="62"/>
        <end position="280"/>
    </location>
</feature>
<dbReference type="Gene3D" id="3.20.20.370">
    <property type="entry name" value="Glycoside hydrolase/deacetylase"/>
    <property type="match status" value="1"/>
</dbReference>
<evidence type="ECO:0000313" key="3">
    <source>
        <dbReference type="EMBL" id="RZS73201.1"/>
    </source>
</evidence>
<comment type="caution">
    <text evidence="3">The sequence shown here is derived from an EMBL/GenBank/DDBJ whole genome shotgun (WGS) entry which is preliminary data.</text>
</comment>
<dbReference type="InterPro" id="IPR011330">
    <property type="entry name" value="Glyco_hydro/deAcase_b/a-brl"/>
</dbReference>
<evidence type="ECO:0000259" key="2">
    <source>
        <dbReference type="PROSITE" id="PS51677"/>
    </source>
</evidence>
<dbReference type="PANTHER" id="PTHR34216">
    <property type="match status" value="1"/>
</dbReference>
<organism evidence="3 4">
    <name type="scientific">Kerstersia gyiorum</name>
    <dbReference type="NCBI Taxonomy" id="206506"/>
    <lineage>
        <taxon>Bacteria</taxon>
        <taxon>Pseudomonadati</taxon>
        <taxon>Pseudomonadota</taxon>
        <taxon>Betaproteobacteria</taxon>
        <taxon>Burkholderiales</taxon>
        <taxon>Alcaligenaceae</taxon>
        <taxon>Kerstersia</taxon>
    </lineage>
</organism>
<dbReference type="RefSeq" id="WP_130486411.1">
    <property type="nucleotide sequence ID" value="NZ_CBCSEB010000003.1"/>
</dbReference>
<dbReference type="Pfam" id="PF01522">
    <property type="entry name" value="Polysacc_deac_1"/>
    <property type="match status" value="1"/>
</dbReference>
<dbReference type="Proteomes" id="UP000292039">
    <property type="component" value="Unassembled WGS sequence"/>
</dbReference>
<name>A0A4Q7MW06_9BURK</name>
<dbReference type="CDD" id="cd10969">
    <property type="entry name" value="CE4_Ecf1_like_5s"/>
    <property type="match status" value="1"/>
</dbReference>
<dbReference type="SUPFAM" id="SSF88713">
    <property type="entry name" value="Glycoside hydrolase/deacetylase"/>
    <property type="match status" value="1"/>
</dbReference>
<dbReference type="PROSITE" id="PS51677">
    <property type="entry name" value="NODB"/>
    <property type="match status" value="1"/>
</dbReference>
<reference evidence="3 4" key="1">
    <citation type="submission" date="2019-02" db="EMBL/GenBank/DDBJ databases">
        <title>Genomic Encyclopedia of Type Strains, Phase IV (KMG-IV): sequencing the most valuable type-strain genomes for metagenomic binning, comparative biology and taxonomic classification.</title>
        <authorList>
            <person name="Goeker M."/>
        </authorList>
    </citation>
    <scope>NUCLEOTIDE SEQUENCE [LARGE SCALE GENOMIC DNA]</scope>
    <source>
        <strain evidence="3 4">DSM 16618</strain>
    </source>
</reference>
<accession>A0A4Q7MW06</accession>
<dbReference type="EMBL" id="SGWZ01000001">
    <property type="protein sequence ID" value="RZS73201.1"/>
    <property type="molecule type" value="Genomic_DNA"/>
</dbReference>
<protein>
    <submittedName>
        <fullName evidence="3">Polysaccharide deacetylase</fullName>
    </submittedName>
</protein>
<dbReference type="InterPro" id="IPR002509">
    <property type="entry name" value="NODB_dom"/>
</dbReference>
<dbReference type="InterPro" id="IPR051398">
    <property type="entry name" value="Polysacch_Deacetylase"/>
</dbReference>
<dbReference type="GO" id="GO:0016810">
    <property type="term" value="F:hydrolase activity, acting on carbon-nitrogen (but not peptide) bonds"/>
    <property type="evidence" value="ECO:0007669"/>
    <property type="project" value="InterPro"/>
</dbReference>
<dbReference type="AlphaFoldDB" id="A0A4Q7MW06"/>